<comment type="caution">
    <text evidence="2">The sequence shown here is derived from an EMBL/GenBank/DDBJ whole genome shotgun (WGS) entry which is preliminary data.</text>
</comment>
<evidence type="ECO:0000313" key="3">
    <source>
        <dbReference type="Proteomes" id="UP000316778"/>
    </source>
</evidence>
<dbReference type="RefSeq" id="WP_145710105.1">
    <property type="nucleotide sequence ID" value="NZ_BAAAFY010000001.1"/>
</dbReference>
<organism evidence="2 3">
    <name type="scientific">Chitinophaga japonensis</name>
    <name type="common">Flexibacter japonensis</name>
    <dbReference type="NCBI Taxonomy" id="104662"/>
    <lineage>
        <taxon>Bacteria</taxon>
        <taxon>Pseudomonadati</taxon>
        <taxon>Bacteroidota</taxon>
        <taxon>Chitinophagia</taxon>
        <taxon>Chitinophagales</taxon>
        <taxon>Chitinophagaceae</taxon>
        <taxon>Chitinophaga</taxon>
    </lineage>
</organism>
<accession>A0A562TCX2</accession>
<evidence type="ECO:0000313" key="2">
    <source>
        <dbReference type="EMBL" id="TWI90926.1"/>
    </source>
</evidence>
<evidence type="ECO:0000256" key="1">
    <source>
        <dbReference type="SAM" id="SignalP"/>
    </source>
</evidence>
<proteinExistence type="predicted"/>
<keyword evidence="1" id="KW-0732">Signal</keyword>
<dbReference type="OrthoDB" id="5195461at2"/>
<evidence type="ECO:0008006" key="4">
    <source>
        <dbReference type="Google" id="ProtNLM"/>
    </source>
</evidence>
<reference evidence="2 3" key="1">
    <citation type="journal article" date="2013" name="Stand. Genomic Sci.">
        <title>Genomic Encyclopedia of Type Strains, Phase I: The one thousand microbial genomes (KMG-I) project.</title>
        <authorList>
            <person name="Kyrpides N.C."/>
            <person name="Woyke T."/>
            <person name="Eisen J.A."/>
            <person name="Garrity G."/>
            <person name="Lilburn T.G."/>
            <person name="Beck B.J."/>
            <person name="Whitman W.B."/>
            <person name="Hugenholtz P."/>
            <person name="Klenk H.P."/>
        </authorList>
    </citation>
    <scope>NUCLEOTIDE SEQUENCE [LARGE SCALE GENOMIC DNA]</scope>
    <source>
        <strain evidence="2 3">DSM 13484</strain>
    </source>
</reference>
<gene>
    <name evidence="2" type="ORF">LX66_0287</name>
</gene>
<dbReference type="EMBL" id="VLLG01000002">
    <property type="protein sequence ID" value="TWI90926.1"/>
    <property type="molecule type" value="Genomic_DNA"/>
</dbReference>
<sequence>MRNNLNHSAPLQKLWALSLLVMLALPSYAQEPQARLDVHLQNNDQREQLTRDQLLRLIAEHNVAKWIFTKKITIAGGRKVVPHSHPVLTLNTRHIKDDELLLATFIHEQLHWFIDSHPSKQAAYERLKALYPDPPARFPEGSGGITDTYYHIIICYLEFKALQQLLGELKAWQVIKFWQQDHYRWIYSTVLEDRYRLEELVQDLDLDI</sequence>
<keyword evidence="3" id="KW-1185">Reference proteome</keyword>
<name>A0A562TCX2_CHIJA</name>
<feature type="chain" id="PRO_5022108814" description="SprT-like family protein" evidence="1">
    <location>
        <begin position="30"/>
        <end position="208"/>
    </location>
</feature>
<protein>
    <recommendedName>
        <fullName evidence="4">SprT-like family protein</fullName>
    </recommendedName>
</protein>
<feature type="signal peptide" evidence="1">
    <location>
        <begin position="1"/>
        <end position="29"/>
    </location>
</feature>
<dbReference type="AlphaFoldDB" id="A0A562TCX2"/>
<dbReference type="Proteomes" id="UP000316778">
    <property type="component" value="Unassembled WGS sequence"/>
</dbReference>